<evidence type="ECO:0000256" key="3">
    <source>
        <dbReference type="ARBA" id="ARBA00022989"/>
    </source>
</evidence>
<comment type="catalytic activity">
    <reaction evidence="7">
        <text>a peptidoglycan chain = a peptidoglycan chain with N-acetyl-1,6-anhydromuramyl-[peptide] at the reducing end + a peptidoglycan chain with N-acetylglucosamine at the non-reducing end.</text>
        <dbReference type="EC" id="4.2.2.29"/>
    </reaction>
</comment>
<evidence type="ECO:0000256" key="6">
    <source>
        <dbReference type="ARBA" id="ARBA00023316"/>
    </source>
</evidence>
<feature type="transmembrane region" description="Helical" evidence="7">
    <location>
        <begin position="54"/>
        <end position="77"/>
    </location>
</feature>
<evidence type="ECO:0000256" key="5">
    <source>
        <dbReference type="ARBA" id="ARBA00023239"/>
    </source>
</evidence>
<keyword evidence="1 7" id="KW-1003">Cell membrane</keyword>
<comment type="function">
    <text evidence="7">Functions as a peptidoglycan terminase that cleaves nascent peptidoglycan strands endolytically to terminate their elongation.</text>
</comment>
<feature type="site" description="Important for catalytic activity" evidence="7">
    <location>
        <position position="256"/>
    </location>
</feature>
<dbReference type="NCBIfam" id="TIGR00247">
    <property type="entry name" value="endolytic transglycosylase MltG"/>
    <property type="match status" value="1"/>
</dbReference>
<keyword evidence="2 7" id="KW-0812">Transmembrane</keyword>
<dbReference type="GO" id="GO:0009252">
    <property type="term" value="P:peptidoglycan biosynthetic process"/>
    <property type="evidence" value="ECO:0007669"/>
    <property type="project" value="UniProtKB-UniRule"/>
</dbReference>
<dbReference type="RefSeq" id="WP_126010773.1">
    <property type="nucleotide sequence ID" value="NZ_CP032509.1"/>
</dbReference>
<dbReference type="Gene3D" id="3.30.1490.480">
    <property type="entry name" value="Endolytic murein transglycosylase"/>
    <property type="match status" value="1"/>
</dbReference>
<feature type="region of interest" description="Disordered" evidence="8">
    <location>
        <begin position="1"/>
        <end position="49"/>
    </location>
</feature>
<keyword evidence="4 7" id="KW-0472">Membrane</keyword>
<protein>
    <recommendedName>
        <fullName evidence="7">Endolytic murein transglycosylase</fullName>
        <ecNumber evidence="7">4.2.2.29</ecNumber>
    </recommendedName>
    <alternativeName>
        <fullName evidence="7">Peptidoglycan lytic transglycosylase</fullName>
    </alternativeName>
    <alternativeName>
        <fullName evidence="7">Peptidoglycan polymerization terminase</fullName>
    </alternativeName>
</protein>
<keyword evidence="7" id="KW-0997">Cell inner membrane</keyword>
<dbReference type="CDD" id="cd08010">
    <property type="entry name" value="MltG_like"/>
    <property type="match status" value="1"/>
</dbReference>
<feature type="compositionally biased region" description="Acidic residues" evidence="8">
    <location>
        <begin position="389"/>
        <end position="410"/>
    </location>
</feature>
<dbReference type="HAMAP" id="MF_02065">
    <property type="entry name" value="MltG"/>
    <property type="match status" value="1"/>
</dbReference>
<dbReference type="EMBL" id="CP032509">
    <property type="protein sequence ID" value="AZN72445.1"/>
    <property type="molecule type" value="Genomic_DNA"/>
</dbReference>
<evidence type="ECO:0000256" key="8">
    <source>
        <dbReference type="SAM" id="MobiDB-lite"/>
    </source>
</evidence>
<feature type="compositionally biased region" description="Basic and acidic residues" evidence="8">
    <location>
        <begin position="1"/>
        <end position="10"/>
    </location>
</feature>
<dbReference type="GO" id="GO:0071555">
    <property type="term" value="P:cell wall organization"/>
    <property type="evidence" value="ECO:0007669"/>
    <property type="project" value="UniProtKB-KW"/>
</dbReference>
<dbReference type="GO" id="GO:0005886">
    <property type="term" value="C:plasma membrane"/>
    <property type="evidence" value="ECO:0007669"/>
    <property type="project" value="UniProtKB-SubCell"/>
</dbReference>
<proteinExistence type="inferred from homology"/>
<organism evidence="9 10">
    <name type="scientific">Georhizobium profundi</name>
    <dbReference type="NCBI Taxonomy" id="2341112"/>
    <lineage>
        <taxon>Bacteria</taxon>
        <taxon>Pseudomonadati</taxon>
        <taxon>Pseudomonadota</taxon>
        <taxon>Alphaproteobacteria</taxon>
        <taxon>Hyphomicrobiales</taxon>
        <taxon>Rhizobiaceae</taxon>
        <taxon>Georhizobium</taxon>
    </lineage>
</organism>
<gene>
    <name evidence="7 9" type="primary">mltG</name>
    <name evidence="9" type="ORF">D5400_15270</name>
</gene>
<dbReference type="KEGG" id="abaw:D5400_15270"/>
<dbReference type="GO" id="GO:0008932">
    <property type="term" value="F:lytic endotransglycosylase activity"/>
    <property type="evidence" value="ECO:0007669"/>
    <property type="project" value="UniProtKB-UniRule"/>
</dbReference>
<evidence type="ECO:0000313" key="10">
    <source>
        <dbReference type="Proteomes" id="UP000268192"/>
    </source>
</evidence>
<evidence type="ECO:0000256" key="1">
    <source>
        <dbReference type="ARBA" id="ARBA00022475"/>
    </source>
</evidence>
<dbReference type="EC" id="4.2.2.29" evidence="7"/>
<dbReference type="OrthoDB" id="9814591at2"/>
<comment type="subcellular location">
    <subcellularLocation>
        <location evidence="7">Cell inner membrane</location>
        <topology evidence="7">Single-pass membrane protein</topology>
    </subcellularLocation>
</comment>
<dbReference type="PANTHER" id="PTHR30518">
    <property type="entry name" value="ENDOLYTIC MUREIN TRANSGLYCOSYLASE"/>
    <property type="match status" value="1"/>
</dbReference>
<keyword evidence="10" id="KW-1185">Reference proteome</keyword>
<dbReference type="AlphaFoldDB" id="A0A3Q8XPM6"/>
<dbReference type="PANTHER" id="PTHR30518:SF2">
    <property type="entry name" value="ENDOLYTIC MUREIN TRANSGLYCOSYLASE"/>
    <property type="match status" value="1"/>
</dbReference>
<keyword evidence="5 7" id="KW-0456">Lyase</keyword>
<reference evidence="9 10" key="1">
    <citation type="submission" date="2018-09" db="EMBL/GenBank/DDBJ databases">
        <title>Marinorhizobium profundi gen. nov., sp. nov., isolated from a deep-sea sediment sample from the New Britain Trench and proposal of Marinorhizobiaceae fam. nov. in the order Rhizobiales of the class Alphaproteobacteria.</title>
        <authorList>
            <person name="Cao J."/>
        </authorList>
    </citation>
    <scope>NUCLEOTIDE SEQUENCE [LARGE SCALE GENOMIC DNA]</scope>
    <source>
        <strain evidence="9 10">WS11</strain>
    </source>
</reference>
<keyword evidence="3 7" id="KW-1133">Transmembrane helix</keyword>
<dbReference type="Proteomes" id="UP000268192">
    <property type="component" value="Chromosome"/>
</dbReference>
<sequence length="410" mass="45014">MNTSDQDHDVMTSQDTTPGEKGPIIPKSANEALKPEKAAPPPPKRSRRARSQPVIFMNFVLSLIVVMVLGAGAVLYFGKVEFESPGPLAQATTFEVREGAGIIEIANGLERRNIISDARVFRYGTEATIGNDTLKHGEYEIEANASMREIMELLRSGEGIQYAVAVPEGLTVYQVFQRLAAHEMLEGDLPEALPAEGSLMPDTYNFRRGTTRQSIIDQMTAAQTALVDQIWERRDPDLPIETKEEFVTLASIVEKETGRADERSRVAGVFINRLREGMRLQSDPTILYGIFGGEGRPADRPIYRSDIDTPTPYNTYTINGLPPGPIANPGRASLEAVANPSTTEDLYFVADGTGGHAFARTLDEHNQNVARWRRIRAEQEAAAAANPEDPADEIAPMDDGQGDYEGEIIE</sequence>
<feature type="region of interest" description="Disordered" evidence="8">
    <location>
        <begin position="378"/>
        <end position="410"/>
    </location>
</feature>
<keyword evidence="6 7" id="KW-0961">Cell wall biogenesis/degradation</keyword>
<evidence type="ECO:0000256" key="4">
    <source>
        <dbReference type="ARBA" id="ARBA00023136"/>
    </source>
</evidence>
<name>A0A3Q8XPM6_9HYPH</name>
<comment type="similarity">
    <text evidence="7">Belongs to the transglycosylase MltG family.</text>
</comment>
<evidence type="ECO:0000313" key="9">
    <source>
        <dbReference type="EMBL" id="AZN72445.1"/>
    </source>
</evidence>
<dbReference type="Gene3D" id="3.30.160.60">
    <property type="entry name" value="Classic Zinc Finger"/>
    <property type="match status" value="1"/>
</dbReference>
<dbReference type="Pfam" id="PF02618">
    <property type="entry name" value="YceG"/>
    <property type="match status" value="1"/>
</dbReference>
<accession>A0A3Q8XPM6</accession>
<evidence type="ECO:0000256" key="7">
    <source>
        <dbReference type="HAMAP-Rule" id="MF_02065"/>
    </source>
</evidence>
<dbReference type="InterPro" id="IPR003770">
    <property type="entry name" value="MLTG-like"/>
</dbReference>
<evidence type="ECO:0000256" key="2">
    <source>
        <dbReference type="ARBA" id="ARBA00022692"/>
    </source>
</evidence>